<dbReference type="EMBL" id="JBHMEW010000068">
    <property type="protein sequence ID" value="MFB9213377.1"/>
    <property type="molecule type" value="Genomic_DNA"/>
</dbReference>
<organism evidence="1 2">
    <name type="scientific">Echinicola jeungdonensis</name>
    <dbReference type="NCBI Taxonomy" id="709343"/>
    <lineage>
        <taxon>Bacteria</taxon>
        <taxon>Pseudomonadati</taxon>
        <taxon>Bacteroidota</taxon>
        <taxon>Cytophagia</taxon>
        <taxon>Cytophagales</taxon>
        <taxon>Cyclobacteriaceae</taxon>
        <taxon>Echinicola</taxon>
    </lineage>
</organism>
<dbReference type="Proteomes" id="UP001589654">
    <property type="component" value="Unassembled WGS sequence"/>
</dbReference>
<dbReference type="GO" id="GO:0004860">
    <property type="term" value="F:protein kinase inhibitor activity"/>
    <property type="evidence" value="ECO:0007669"/>
    <property type="project" value="UniProtKB-KW"/>
</dbReference>
<reference evidence="1 2" key="1">
    <citation type="submission" date="2024-09" db="EMBL/GenBank/DDBJ databases">
        <authorList>
            <person name="Sun Q."/>
            <person name="Mori K."/>
        </authorList>
    </citation>
    <scope>NUCLEOTIDE SEQUENCE [LARGE SCALE GENOMIC DNA]</scope>
    <source>
        <strain evidence="1 2">CECT 7682</strain>
    </source>
</reference>
<dbReference type="InterPro" id="IPR005247">
    <property type="entry name" value="YbhB_YbcL/LppC-like"/>
</dbReference>
<dbReference type="RefSeq" id="WP_290249096.1">
    <property type="nucleotide sequence ID" value="NZ_JAUFQT010000002.1"/>
</dbReference>
<dbReference type="NCBIfam" id="TIGR00481">
    <property type="entry name" value="YbhB/YbcL family Raf kinase inhibitor-like protein"/>
    <property type="match status" value="1"/>
</dbReference>
<name>A0ABV5J958_9BACT</name>
<dbReference type="CDD" id="cd00865">
    <property type="entry name" value="PEBP_bact_arch"/>
    <property type="match status" value="1"/>
</dbReference>
<proteinExistence type="predicted"/>
<keyword evidence="2" id="KW-1185">Reference proteome</keyword>
<dbReference type="InterPro" id="IPR008914">
    <property type="entry name" value="PEBP"/>
</dbReference>
<dbReference type="SUPFAM" id="SSF49777">
    <property type="entry name" value="PEBP-like"/>
    <property type="match status" value="1"/>
</dbReference>
<dbReference type="PANTHER" id="PTHR30289:SF1">
    <property type="entry name" value="PEBP (PHOSPHATIDYLETHANOLAMINE-BINDING PROTEIN) FAMILY PROTEIN"/>
    <property type="match status" value="1"/>
</dbReference>
<dbReference type="Gene3D" id="3.90.280.10">
    <property type="entry name" value="PEBP-like"/>
    <property type="match status" value="1"/>
</dbReference>
<accession>A0ABV5J958</accession>
<evidence type="ECO:0000313" key="2">
    <source>
        <dbReference type="Proteomes" id="UP001589654"/>
    </source>
</evidence>
<comment type="caution">
    <text evidence="1">The sequence shown here is derived from an EMBL/GenBank/DDBJ whole genome shotgun (WGS) entry which is preliminary data.</text>
</comment>
<sequence length="161" mass="18088">MNLNEIEMDYKLLQIKSEAFPANGPIPTKYTCEGEDINPPIEIHNIPSNAKSLALIMLDPDAPGGTWTHWVVWNIPITHYIGENEIPGEQGENDFGKVNYGGPCPPSGTHRYFFKVYALNDLLKLPEGASRREVEEGLRYHIIAYGELMGVYSRVKEEVAD</sequence>
<evidence type="ECO:0000313" key="1">
    <source>
        <dbReference type="EMBL" id="MFB9213377.1"/>
    </source>
</evidence>
<dbReference type="PANTHER" id="PTHR30289">
    <property type="entry name" value="UNCHARACTERIZED PROTEIN YBCL-RELATED"/>
    <property type="match status" value="1"/>
</dbReference>
<dbReference type="Pfam" id="PF01161">
    <property type="entry name" value="PBP"/>
    <property type="match status" value="1"/>
</dbReference>
<keyword evidence="1" id="KW-0649">Protein kinase inhibitor</keyword>
<dbReference type="InterPro" id="IPR036610">
    <property type="entry name" value="PEBP-like_sf"/>
</dbReference>
<protein>
    <submittedName>
        <fullName evidence="1">YbhB/YbcL family Raf kinase inhibitor-like protein</fullName>
    </submittedName>
</protein>
<gene>
    <name evidence="1" type="ORF">ACFFUR_16295</name>
</gene>